<protein>
    <submittedName>
        <fullName evidence="2">T9SS type A sorting domain-containing protein</fullName>
    </submittedName>
</protein>
<dbReference type="RefSeq" id="WP_169671906.1">
    <property type="nucleotide sequence ID" value="NZ_JABBHF010000004.1"/>
</dbReference>
<sequence length="793" mass="84787">MKSLTFLIICLCVVSFGFGQEIISYSSNANAACSGVISFDSNIDLASSSGVCRGSGITANAGGTYNSRGWTTSSSIDANDYLEWTVTPDLGYEIDLTTMDLTYDRSGSGPTMVDIQVDTGSGFSSVFTDASVSPGTEDNNGIDLSAYTNITGTITFRLYAFNATLAAGTFDIDENTATDKGIIINGSVNALPACSGLTTTWNGVTWDNGVPNLTMPAVINSSYNTSTASLSVCSLTVNNNSTLTVNDNTFIEIQNDITVDAGSTINVRPYGSVVQNDDAGVITNNGTMVVTKTTSPLSNWYEYTYWSSPVFGETIGSGLSDSDVNRRFSFNAANFEDATMETANDNTAVAGQDDIDDNGDDWSFVSGATTMTPGIGYAAMHKESVFVGPGSPPYQFDYTFTGDFNNGIITVPVVRNDGSSLDNNWNLIGNPYPSAISISDFFTQNTYNAATNTAGTLEGAIYLWSQNTPPSSTANGNQRLNFATSDYATHNGTGGAAGGDGVTPNGYIPSGQGFFVSYSQTRPSSSGNVIFNNAMRGTTNDNSQFFKNSNSKKKSSNSDVNKIWVNLTSDNGVYNQILVGYVNGATNDDDGTFYDAHKIVAPTTYAALYSNIENSNKKFAIQGKDPNSINNDEVIKLGFKTIIDVATLYKLSIAKLQGAFLTNNTIYLKDNLLNKLHDLSASNYTFTSEVGEFNDRFEIVFNASAALSTDDISSNKNDLSIVELDNDRVQFKSSNSTSIKTVAIFDLLGRQLYLFEGQKNAETYTLSNLNSSIYIAEVALSNGAVISKKAVKK</sequence>
<evidence type="ECO:0000313" key="3">
    <source>
        <dbReference type="Proteomes" id="UP000746690"/>
    </source>
</evidence>
<proteinExistence type="predicted"/>
<accession>A0ABX1RW74</accession>
<reference evidence="2 3" key="1">
    <citation type="submission" date="2020-04" db="EMBL/GenBank/DDBJ databases">
        <title>A Flavivirga sp. nov.</title>
        <authorList>
            <person name="Sun X."/>
        </authorList>
    </citation>
    <scope>NUCLEOTIDE SEQUENCE [LARGE SCALE GENOMIC DNA]</scope>
    <source>
        <strain evidence="2 3">Y03</strain>
    </source>
</reference>
<dbReference type="NCBIfam" id="TIGR04183">
    <property type="entry name" value="Por_Secre_tail"/>
    <property type="match status" value="1"/>
</dbReference>
<keyword evidence="3" id="KW-1185">Reference proteome</keyword>
<evidence type="ECO:0000256" key="1">
    <source>
        <dbReference type="ARBA" id="ARBA00022729"/>
    </source>
</evidence>
<gene>
    <name evidence="2" type="ORF">HHX25_07840</name>
</gene>
<evidence type="ECO:0000313" key="2">
    <source>
        <dbReference type="EMBL" id="NMH87411.1"/>
    </source>
</evidence>
<dbReference type="InterPro" id="IPR026444">
    <property type="entry name" value="Secre_tail"/>
</dbReference>
<name>A0ABX1RW74_9FLAO</name>
<dbReference type="EMBL" id="JABBHF010000004">
    <property type="protein sequence ID" value="NMH87411.1"/>
    <property type="molecule type" value="Genomic_DNA"/>
</dbReference>
<dbReference type="Proteomes" id="UP000746690">
    <property type="component" value="Unassembled WGS sequence"/>
</dbReference>
<keyword evidence="1" id="KW-0732">Signal</keyword>
<comment type="caution">
    <text evidence="2">The sequence shown here is derived from an EMBL/GenBank/DDBJ whole genome shotgun (WGS) entry which is preliminary data.</text>
</comment>
<organism evidence="2 3">
    <name type="scientific">Flavivirga algicola</name>
    <dbReference type="NCBI Taxonomy" id="2729136"/>
    <lineage>
        <taxon>Bacteria</taxon>
        <taxon>Pseudomonadati</taxon>
        <taxon>Bacteroidota</taxon>
        <taxon>Flavobacteriia</taxon>
        <taxon>Flavobacteriales</taxon>
        <taxon>Flavobacteriaceae</taxon>
        <taxon>Flavivirga</taxon>
    </lineage>
</organism>